<comment type="catalytic activity">
    <reaction evidence="9 10">
        <text>hydrogencarbonate + H(+) = CO2 + H2O</text>
        <dbReference type="Rhea" id="RHEA:10748"/>
        <dbReference type="ChEBI" id="CHEBI:15377"/>
        <dbReference type="ChEBI" id="CHEBI:15378"/>
        <dbReference type="ChEBI" id="CHEBI:16526"/>
        <dbReference type="ChEBI" id="CHEBI:17544"/>
        <dbReference type="EC" id="4.2.1.1"/>
    </reaction>
</comment>
<reference evidence="12 13" key="1">
    <citation type="submission" date="2016-10" db="EMBL/GenBank/DDBJ databases">
        <authorList>
            <person name="de Groot N.N."/>
        </authorList>
    </citation>
    <scope>NUCLEOTIDE SEQUENCE [LARGE SCALE GENOMIC DNA]</scope>
    <source>
        <strain evidence="12 13">CGMCC 1.10228</strain>
    </source>
</reference>
<dbReference type="AlphaFoldDB" id="A0A1G8A4M8"/>
<evidence type="ECO:0000256" key="9">
    <source>
        <dbReference type="ARBA" id="ARBA00048348"/>
    </source>
</evidence>
<dbReference type="PROSITE" id="PS00162">
    <property type="entry name" value="ALPHA_CA_1"/>
    <property type="match status" value="1"/>
</dbReference>
<proteinExistence type="inferred from homology"/>
<keyword evidence="10" id="KW-0732">Signal</keyword>
<evidence type="ECO:0000256" key="4">
    <source>
        <dbReference type="ARBA" id="ARBA00012925"/>
    </source>
</evidence>
<evidence type="ECO:0000256" key="2">
    <source>
        <dbReference type="ARBA" id="ARBA00002904"/>
    </source>
</evidence>
<feature type="chain" id="PRO_5025092006" description="Carbonic anhydrase" evidence="10">
    <location>
        <begin position="21"/>
        <end position="239"/>
    </location>
</feature>
<evidence type="ECO:0000256" key="7">
    <source>
        <dbReference type="ARBA" id="ARBA00022833"/>
    </source>
</evidence>
<evidence type="ECO:0000256" key="10">
    <source>
        <dbReference type="RuleBase" id="RU367011"/>
    </source>
</evidence>
<organism evidence="12 13">
    <name type="scientific">Vibrio xiamenensis</name>
    <dbReference type="NCBI Taxonomy" id="861298"/>
    <lineage>
        <taxon>Bacteria</taxon>
        <taxon>Pseudomonadati</taxon>
        <taxon>Pseudomonadota</taxon>
        <taxon>Gammaproteobacteria</taxon>
        <taxon>Vibrionales</taxon>
        <taxon>Vibrionaceae</taxon>
        <taxon>Vibrio</taxon>
    </lineage>
</organism>
<comment type="cofactor">
    <cofactor evidence="1 10">
        <name>Zn(2+)</name>
        <dbReference type="ChEBI" id="CHEBI:29105"/>
    </cofactor>
</comment>
<dbReference type="PROSITE" id="PS51144">
    <property type="entry name" value="ALPHA_CA_2"/>
    <property type="match status" value="1"/>
</dbReference>
<dbReference type="SUPFAM" id="SSF51069">
    <property type="entry name" value="Carbonic anhydrase"/>
    <property type="match status" value="1"/>
</dbReference>
<dbReference type="GO" id="GO:0004089">
    <property type="term" value="F:carbonate dehydratase activity"/>
    <property type="evidence" value="ECO:0007669"/>
    <property type="project" value="UniProtKB-UniRule"/>
</dbReference>
<comment type="similarity">
    <text evidence="3 10">Belongs to the alpha-carbonic anhydrase family.</text>
</comment>
<evidence type="ECO:0000256" key="3">
    <source>
        <dbReference type="ARBA" id="ARBA00010718"/>
    </source>
</evidence>
<dbReference type="GO" id="GO:0008270">
    <property type="term" value="F:zinc ion binding"/>
    <property type="evidence" value="ECO:0007669"/>
    <property type="project" value="UniProtKB-UniRule"/>
</dbReference>
<dbReference type="Gene3D" id="3.10.200.10">
    <property type="entry name" value="Alpha carbonic anhydrase"/>
    <property type="match status" value="1"/>
</dbReference>
<keyword evidence="8 10" id="KW-0456">Lyase</keyword>
<accession>A0A1G8A4M8</accession>
<comment type="function">
    <text evidence="2 10">Reversible hydration of carbon dioxide.</text>
</comment>
<dbReference type="InterPro" id="IPR036398">
    <property type="entry name" value="CA_dom_sf"/>
</dbReference>
<dbReference type="Proteomes" id="UP000198854">
    <property type="component" value="Unassembled WGS sequence"/>
</dbReference>
<feature type="domain" description="Alpha-carbonic anhydrase" evidence="11">
    <location>
        <begin position="21"/>
        <end position="239"/>
    </location>
</feature>
<dbReference type="RefSeq" id="WP_093272814.1">
    <property type="nucleotide sequence ID" value="NZ_FNDD01000009.1"/>
</dbReference>
<dbReference type="SMART" id="SM01057">
    <property type="entry name" value="Carb_anhydrase"/>
    <property type="match status" value="1"/>
</dbReference>
<dbReference type="STRING" id="861298.SAMN04488136_109140"/>
<dbReference type="EC" id="4.2.1.1" evidence="4 10"/>
<dbReference type="InterPro" id="IPR001148">
    <property type="entry name" value="CA_dom"/>
</dbReference>
<evidence type="ECO:0000313" key="12">
    <source>
        <dbReference type="EMBL" id="SDH15833.1"/>
    </source>
</evidence>
<dbReference type="InterPro" id="IPR023561">
    <property type="entry name" value="Carbonic_anhydrase_a-class"/>
</dbReference>
<dbReference type="InterPro" id="IPR018338">
    <property type="entry name" value="Carbonic_anhydrase_a-class_CS"/>
</dbReference>
<protein>
    <recommendedName>
        <fullName evidence="5 10">Carbonic anhydrase</fullName>
        <ecNumber evidence="4 10">4.2.1.1</ecNumber>
    </recommendedName>
</protein>
<keyword evidence="6 10" id="KW-0479">Metal-binding</keyword>
<feature type="signal peptide" evidence="10">
    <location>
        <begin position="1"/>
        <end position="20"/>
    </location>
</feature>
<gene>
    <name evidence="12" type="ORF">SAMN04488136_109140</name>
</gene>
<evidence type="ECO:0000256" key="5">
    <source>
        <dbReference type="ARBA" id="ARBA00014628"/>
    </source>
</evidence>
<evidence type="ECO:0000313" key="13">
    <source>
        <dbReference type="Proteomes" id="UP000198854"/>
    </source>
</evidence>
<evidence type="ECO:0000259" key="11">
    <source>
        <dbReference type="PROSITE" id="PS51144"/>
    </source>
</evidence>
<keyword evidence="7 10" id="KW-0862">Zinc</keyword>
<dbReference type="InterPro" id="IPR041891">
    <property type="entry name" value="Alpha_CA_prokaryot-like"/>
</dbReference>
<sequence>MKKILLALSISAVMAGAAQANEWNYSAEHGPAHWGEFSQTCAAGKNQSPINISGEVKADLQELNVNYAGKVTALVNNGHTLQAVVEGDNTVTIDGDTFTLQQFHFHTPSENLIEDKQFPLEAHFVNADADGNLTVVAVMFDNGVENEFLTSLTQTMPKVGETVTLPKPLEIKDFLPQTDEYYRFNGSLTTPPCSEGVRWFVLKDVSKLAASQAEAMMKVMGHNNRPVQNLNARSVMTNN</sequence>
<dbReference type="PANTHER" id="PTHR18952:SF265">
    <property type="entry name" value="CARBONIC ANHYDRASE"/>
    <property type="match status" value="1"/>
</dbReference>
<name>A0A1G8A4M8_9VIBR</name>
<dbReference type="PANTHER" id="PTHR18952">
    <property type="entry name" value="CARBONIC ANHYDRASE"/>
    <property type="match status" value="1"/>
</dbReference>
<dbReference type="EMBL" id="FNDD01000009">
    <property type="protein sequence ID" value="SDH15833.1"/>
    <property type="molecule type" value="Genomic_DNA"/>
</dbReference>
<keyword evidence="13" id="KW-1185">Reference proteome</keyword>
<dbReference type="Pfam" id="PF00194">
    <property type="entry name" value="Carb_anhydrase"/>
    <property type="match status" value="1"/>
</dbReference>
<dbReference type="CDD" id="cd03124">
    <property type="entry name" value="alpha_CA_prokaryotic_like"/>
    <property type="match status" value="1"/>
</dbReference>
<evidence type="ECO:0000256" key="8">
    <source>
        <dbReference type="ARBA" id="ARBA00023239"/>
    </source>
</evidence>
<evidence type="ECO:0000256" key="1">
    <source>
        <dbReference type="ARBA" id="ARBA00001947"/>
    </source>
</evidence>
<evidence type="ECO:0000256" key="6">
    <source>
        <dbReference type="ARBA" id="ARBA00022723"/>
    </source>
</evidence>
<dbReference type="OrthoDB" id="5327615at2"/>